<dbReference type="Proteomes" id="UP000886520">
    <property type="component" value="Chromosome 14"/>
</dbReference>
<accession>A0A9D4UNX0</accession>
<comment type="caution">
    <text evidence="1">The sequence shown here is derived from an EMBL/GenBank/DDBJ whole genome shotgun (WGS) entry which is preliminary data.</text>
</comment>
<name>A0A9D4UNX0_ADICA</name>
<evidence type="ECO:0000313" key="2">
    <source>
        <dbReference type="Proteomes" id="UP000886520"/>
    </source>
</evidence>
<dbReference type="AlphaFoldDB" id="A0A9D4UNX0"/>
<protein>
    <submittedName>
        <fullName evidence="1">Uncharacterized protein</fullName>
    </submittedName>
</protein>
<organism evidence="1 2">
    <name type="scientific">Adiantum capillus-veneris</name>
    <name type="common">Maidenhair fern</name>
    <dbReference type="NCBI Taxonomy" id="13818"/>
    <lineage>
        <taxon>Eukaryota</taxon>
        <taxon>Viridiplantae</taxon>
        <taxon>Streptophyta</taxon>
        <taxon>Embryophyta</taxon>
        <taxon>Tracheophyta</taxon>
        <taxon>Polypodiopsida</taxon>
        <taxon>Polypodiidae</taxon>
        <taxon>Polypodiales</taxon>
        <taxon>Pteridineae</taxon>
        <taxon>Pteridaceae</taxon>
        <taxon>Vittarioideae</taxon>
        <taxon>Adiantum</taxon>
    </lineage>
</organism>
<sequence length="125" mass="13758">MIGVIRGCKTDSLRGSPIARVVPARRGEVESTRREQAKRSLAIQKESGIRVQKAVLSPGNKTTCWVYKKGRHSKGWYYIMKGRSVAGGLWSIFAGEPFVKRRGSGPSFPALGLWQRKGMVRGLAG</sequence>
<evidence type="ECO:0000313" key="1">
    <source>
        <dbReference type="EMBL" id="KAI5070728.1"/>
    </source>
</evidence>
<reference evidence="1" key="1">
    <citation type="submission" date="2021-01" db="EMBL/GenBank/DDBJ databases">
        <title>Adiantum capillus-veneris genome.</title>
        <authorList>
            <person name="Fang Y."/>
            <person name="Liao Q."/>
        </authorList>
    </citation>
    <scope>NUCLEOTIDE SEQUENCE</scope>
    <source>
        <strain evidence="1">H3</strain>
        <tissue evidence="1">Leaf</tissue>
    </source>
</reference>
<keyword evidence="2" id="KW-1185">Reference proteome</keyword>
<dbReference type="EMBL" id="JABFUD020000014">
    <property type="protein sequence ID" value="KAI5070728.1"/>
    <property type="molecule type" value="Genomic_DNA"/>
</dbReference>
<proteinExistence type="predicted"/>
<gene>
    <name evidence="1" type="ORF">GOP47_0015071</name>
</gene>